<reference evidence="3 4" key="1">
    <citation type="submission" date="2017-04" db="EMBL/GenBank/DDBJ databases">
        <authorList>
            <person name="Afonso C.L."/>
            <person name="Miller P.J."/>
            <person name="Scott M.A."/>
            <person name="Spackman E."/>
            <person name="Goraichik I."/>
            <person name="Dimitrov K.M."/>
            <person name="Suarez D.L."/>
            <person name="Swayne D.E."/>
        </authorList>
    </citation>
    <scope>NUCLEOTIDE SEQUENCE [LARGE SCALE GENOMIC DNA]</scope>
    <source>
        <strain evidence="3 4">DSM 43828</strain>
    </source>
</reference>
<dbReference type="RefSeq" id="WP_143447016.1">
    <property type="nucleotide sequence ID" value="NZ_FWXV01000011.1"/>
</dbReference>
<sequence length="1236" mass="133083">MDRVRVVGVSGPTVPGSGYLVTAALVLTSAHVVGEAGTEVVVFRPGHPDTVRGSVVWRGTPGGRDDAALVRLERAIVDGGVLPRVRWGRLVTNLPGTHGQTWGLPDVVQRRDRPAETVQPSGTINPGDRAVGHRYVLSLDQPPPQGGSPWGGLSGAALFCGDLLTGVIASDPAGWGHARLEAVPAYVLVHDERFRAALAEHADGRIVLEPAEFQHVVEPEYAGLVMSAASLVQPRREIVPFRHRDELLGELLGWAELPGVSVRLVHGPGGQGKTRLARELAGRLPAQWTTVWLDPRATREQLSTVAAAAAPLLVVVDYAESRIDQLDALLEACARHPTVSPIKVLLMARTAGTWWETLPAESAPAQEILDGAAAIPLPPLEPELEGRRAGYRDAVAAFAAALPAVRGHTDIDWLPIAERLPERVVEGAGFQSALTLHMTALADLLDAAYPTVVQDGAGDVIDRLLVHELRYWTMIARARGLDQSLSMETLTDALIAAIVLDAATSVDAHAVLTRVPTLSDQPRIRVDAVRRWIADLYPPVVSARPWDVLQPDLLAERFLGRHIQRQPDFLDHLVIDLAQDPAERLLTLCSRAVGHPILQARLDEWLTSLCVRHHATLALPAVRVIVQVERPGPLIDALHRIVEDPAFPVRELEILSDALPASSHVLAAWAADMSGRLAAQHRADNNIPSLATSLHNLSARLIALGRWEESLTAITEAVGLYRTLVADQPDVYLPKLADGLINLAGAMVQQGHGEEGLAASREAVSLYRTLAADQPDEFQLGLADALNGLAADLEDLGQWEEALETITEAVAIHRAFAASWPDAVVPGRAASLGVMARLLHQAGRHDEAMLASSEAVGLHRALAEAMPDLFRRNLADSLNTVSGLLSDQGRGEEALAAQHEAVGIYRSLAAARPDAVAPDLALLLRNLSNLLVKLDRPEESLAAMTEAVEIRRRLAVATPGAFAAELAESLDILAARHWTLGQPRQAMTAFAEAVDISRTLPDVPLFAYRLTNLSNRFAELREAAKAVAASTEAVAIYRRLAAVEPETFLPRLAGSLDNHGMDLEDDGRQEEAVAACTEAVEIYRRLATATPGAFVPELASSLNSLSGRLFHAGQSEAALAAITEAVELRRRLAAGRPEEFLPDLATSLGNLSHRLSELNRMDEALAPITEAVEHYRRLAADRPETFLPDLEGSMRNLAYRLAELGRLAQAKAVYTETASFLSTARPDLFPPGSLDA</sequence>
<dbReference type="Pfam" id="PF12862">
    <property type="entry name" value="ANAPC5"/>
    <property type="match status" value="1"/>
</dbReference>
<dbReference type="EMBL" id="FWXV01000011">
    <property type="protein sequence ID" value="SMD25047.1"/>
    <property type="molecule type" value="Genomic_DNA"/>
</dbReference>
<dbReference type="OrthoDB" id="3261206at2"/>
<dbReference type="Gene3D" id="1.25.40.10">
    <property type="entry name" value="Tetratricopeptide repeat domain"/>
    <property type="match status" value="4"/>
</dbReference>
<keyword evidence="4" id="KW-1185">Reference proteome</keyword>
<protein>
    <submittedName>
        <fullName evidence="3">Anaphase-promoting complex subunit 5</fullName>
    </submittedName>
</protein>
<dbReference type="SUPFAM" id="SSF50494">
    <property type="entry name" value="Trypsin-like serine proteases"/>
    <property type="match status" value="1"/>
</dbReference>
<accession>A0A1W2FSV6</accession>
<dbReference type="AlphaFoldDB" id="A0A1W2FSV6"/>
<feature type="domain" description="Anaphase-promoting complex subunit 5" evidence="1">
    <location>
        <begin position="973"/>
        <end position="1008"/>
    </location>
</feature>
<feature type="domain" description="Novel STAND NTPase 5" evidence="2">
    <location>
        <begin position="237"/>
        <end position="351"/>
    </location>
</feature>
<name>A0A1W2FSV6_KIBAR</name>
<dbReference type="InterPro" id="IPR019734">
    <property type="entry name" value="TPR_rpt"/>
</dbReference>
<dbReference type="InterPro" id="IPR026000">
    <property type="entry name" value="Apc5_dom"/>
</dbReference>
<evidence type="ECO:0000259" key="2">
    <source>
        <dbReference type="Pfam" id="PF25199"/>
    </source>
</evidence>
<dbReference type="PANTHER" id="PTHR19959">
    <property type="entry name" value="KINESIN LIGHT CHAIN"/>
    <property type="match status" value="1"/>
</dbReference>
<dbReference type="SMART" id="SM00028">
    <property type="entry name" value="TPR"/>
    <property type="match status" value="8"/>
</dbReference>
<dbReference type="SUPFAM" id="SSF48452">
    <property type="entry name" value="TPR-like"/>
    <property type="match status" value="4"/>
</dbReference>
<evidence type="ECO:0000313" key="4">
    <source>
        <dbReference type="Proteomes" id="UP000192674"/>
    </source>
</evidence>
<evidence type="ECO:0000313" key="3">
    <source>
        <dbReference type="EMBL" id="SMD25047.1"/>
    </source>
</evidence>
<dbReference type="Pfam" id="PF25199">
    <property type="entry name" value="nSTAND_NTPase5"/>
    <property type="match status" value="1"/>
</dbReference>
<dbReference type="InterPro" id="IPR009003">
    <property type="entry name" value="Peptidase_S1_PA"/>
</dbReference>
<dbReference type="Pfam" id="PF13374">
    <property type="entry name" value="TPR_10"/>
    <property type="match status" value="5"/>
</dbReference>
<gene>
    <name evidence="3" type="ORF">SAMN05661093_08912</name>
</gene>
<dbReference type="InterPro" id="IPR011990">
    <property type="entry name" value="TPR-like_helical_dom_sf"/>
</dbReference>
<dbReference type="InterPro" id="IPR027417">
    <property type="entry name" value="P-loop_NTPase"/>
</dbReference>
<dbReference type="Proteomes" id="UP000192674">
    <property type="component" value="Unassembled WGS sequence"/>
</dbReference>
<organism evidence="3 4">
    <name type="scientific">Kibdelosporangium aridum</name>
    <dbReference type="NCBI Taxonomy" id="2030"/>
    <lineage>
        <taxon>Bacteria</taxon>
        <taxon>Bacillati</taxon>
        <taxon>Actinomycetota</taxon>
        <taxon>Actinomycetes</taxon>
        <taxon>Pseudonocardiales</taxon>
        <taxon>Pseudonocardiaceae</taxon>
        <taxon>Kibdelosporangium</taxon>
    </lineage>
</organism>
<dbReference type="InterPro" id="IPR057574">
    <property type="entry name" value="nSTAND_NTPase5_dom"/>
</dbReference>
<dbReference type="PANTHER" id="PTHR19959:SF119">
    <property type="entry name" value="FUNGAL LIPASE-LIKE DOMAIN-CONTAINING PROTEIN"/>
    <property type="match status" value="1"/>
</dbReference>
<dbReference type="SUPFAM" id="SSF52540">
    <property type="entry name" value="P-loop containing nucleoside triphosphate hydrolases"/>
    <property type="match status" value="1"/>
</dbReference>
<proteinExistence type="predicted"/>
<evidence type="ECO:0000259" key="1">
    <source>
        <dbReference type="Pfam" id="PF12862"/>
    </source>
</evidence>